<dbReference type="Proteomes" id="UP000800041">
    <property type="component" value="Unassembled WGS sequence"/>
</dbReference>
<keyword evidence="1" id="KW-0808">Transferase</keyword>
<dbReference type="Gene3D" id="1.10.510.10">
    <property type="entry name" value="Transferase(Phosphotransferase) domain 1"/>
    <property type="match status" value="1"/>
</dbReference>
<evidence type="ECO:0000313" key="8">
    <source>
        <dbReference type="Proteomes" id="UP000800041"/>
    </source>
</evidence>
<dbReference type="SMART" id="SM00220">
    <property type="entry name" value="S_TKc"/>
    <property type="match status" value="1"/>
</dbReference>
<dbReference type="InterPro" id="IPR000719">
    <property type="entry name" value="Prot_kinase_dom"/>
</dbReference>
<feature type="domain" description="Protein kinase" evidence="6">
    <location>
        <begin position="38"/>
        <end position="287"/>
    </location>
</feature>
<feature type="region of interest" description="Disordered" evidence="5">
    <location>
        <begin position="265"/>
        <end position="287"/>
    </location>
</feature>
<evidence type="ECO:0000256" key="4">
    <source>
        <dbReference type="ARBA" id="ARBA00022840"/>
    </source>
</evidence>
<evidence type="ECO:0000259" key="6">
    <source>
        <dbReference type="PROSITE" id="PS50011"/>
    </source>
</evidence>
<keyword evidence="2" id="KW-0547">Nucleotide-binding</keyword>
<gene>
    <name evidence="7" type="ORF">K402DRAFT_44510</name>
</gene>
<dbReference type="AlphaFoldDB" id="A0A6G1H3C8"/>
<dbReference type="OrthoDB" id="4062651at2759"/>
<dbReference type="InterPro" id="IPR050339">
    <property type="entry name" value="CC_SR_Kinase"/>
</dbReference>
<evidence type="ECO:0000256" key="3">
    <source>
        <dbReference type="ARBA" id="ARBA00022777"/>
    </source>
</evidence>
<dbReference type="GO" id="GO:0004672">
    <property type="term" value="F:protein kinase activity"/>
    <property type="evidence" value="ECO:0007669"/>
    <property type="project" value="InterPro"/>
</dbReference>
<reference evidence="7" key="1">
    <citation type="journal article" date="2020" name="Stud. Mycol.">
        <title>101 Dothideomycetes genomes: a test case for predicting lifestyles and emergence of pathogens.</title>
        <authorList>
            <person name="Haridas S."/>
            <person name="Albert R."/>
            <person name="Binder M."/>
            <person name="Bloem J."/>
            <person name="Labutti K."/>
            <person name="Salamov A."/>
            <person name="Andreopoulos B."/>
            <person name="Baker S."/>
            <person name="Barry K."/>
            <person name="Bills G."/>
            <person name="Bluhm B."/>
            <person name="Cannon C."/>
            <person name="Castanera R."/>
            <person name="Culley D."/>
            <person name="Daum C."/>
            <person name="Ezra D."/>
            <person name="Gonzalez J."/>
            <person name="Henrissat B."/>
            <person name="Kuo A."/>
            <person name="Liang C."/>
            <person name="Lipzen A."/>
            <person name="Lutzoni F."/>
            <person name="Magnuson J."/>
            <person name="Mondo S."/>
            <person name="Nolan M."/>
            <person name="Ohm R."/>
            <person name="Pangilinan J."/>
            <person name="Park H.-J."/>
            <person name="Ramirez L."/>
            <person name="Alfaro M."/>
            <person name="Sun H."/>
            <person name="Tritt A."/>
            <person name="Yoshinaga Y."/>
            <person name="Zwiers L.-H."/>
            <person name="Turgeon B."/>
            <person name="Goodwin S."/>
            <person name="Spatafora J."/>
            <person name="Crous P."/>
            <person name="Grigoriev I."/>
        </authorList>
    </citation>
    <scope>NUCLEOTIDE SEQUENCE</scope>
    <source>
        <strain evidence="7">CBS 113979</strain>
    </source>
</reference>
<dbReference type="Pfam" id="PF00069">
    <property type="entry name" value="Pkinase"/>
    <property type="match status" value="1"/>
</dbReference>
<keyword evidence="4" id="KW-0067">ATP-binding</keyword>
<protein>
    <submittedName>
        <fullName evidence="7">Kinase-like protein</fullName>
    </submittedName>
</protein>
<dbReference type="GO" id="GO:0005634">
    <property type="term" value="C:nucleus"/>
    <property type="evidence" value="ECO:0007669"/>
    <property type="project" value="TreeGrafter"/>
</dbReference>
<keyword evidence="8" id="KW-1185">Reference proteome</keyword>
<evidence type="ECO:0000256" key="2">
    <source>
        <dbReference type="ARBA" id="ARBA00022741"/>
    </source>
</evidence>
<evidence type="ECO:0000256" key="1">
    <source>
        <dbReference type="ARBA" id="ARBA00022679"/>
    </source>
</evidence>
<evidence type="ECO:0000313" key="7">
    <source>
        <dbReference type="EMBL" id="KAF1987733.1"/>
    </source>
</evidence>
<organism evidence="7 8">
    <name type="scientific">Aulographum hederae CBS 113979</name>
    <dbReference type="NCBI Taxonomy" id="1176131"/>
    <lineage>
        <taxon>Eukaryota</taxon>
        <taxon>Fungi</taxon>
        <taxon>Dikarya</taxon>
        <taxon>Ascomycota</taxon>
        <taxon>Pezizomycotina</taxon>
        <taxon>Dothideomycetes</taxon>
        <taxon>Pleosporomycetidae</taxon>
        <taxon>Aulographales</taxon>
        <taxon>Aulographaceae</taxon>
    </lineage>
</organism>
<sequence length="287" mass="32791">MDDPALQKITRRDLRPLTENFDEEDDKDGNLIFLYSTYGFVTREHVAYFGKSTLRKFNLTPPELKDTLKHIPDEDVYPDAPPTITPFPEPIDNERLYFKGPKLHEFFLGTGELATLTLQEAETLELLKRSPHPNIVGYHGCVIKRGRIVGLVLDRCKETLYYWMKGRQKPTIDIDACMNQITSAVRHLHSLGLAHNDLMPANIMLDEHNNAIVVDFGSCQPFGAKLITAGTHGWIDEDFDTSAQHHDEYALGKIRKWLELKLANDGKQPDQDDEEAAQYLRTFPQKS</sequence>
<proteinExistence type="predicted"/>
<dbReference type="SUPFAM" id="SSF56112">
    <property type="entry name" value="Protein kinase-like (PK-like)"/>
    <property type="match status" value="1"/>
</dbReference>
<dbReference type="InterPro" id="IPR011009">
    <property type="entry name" value="Kinase-like_dom_sf"/>
</dbReference>
<dbReference type="PANTHER" id="PTHR11042">
    <property type="entry name" value="EUKARYOTIC TRANSLATION INITIATION FACTOR 2-ALPHA KINASE EIF2-ALPHA KINASE -RELATED"/>
    <property type="match status" value="1"/>
</dbReference>
<name>A0A6G1H3C8_9PEZI</name>
<dbReference type="EMBL" id="ML977151">
    <property type="protein sequence ID" value="KAF1987733.1"/>
    <property type="molecule type" value="Genomic_DNA"/>
</dbReference>
<dbReference type="GO" id="GO:0005524">
    <property type="term" value="F:ATP binding"/>
    <property type="evidence" value="ECO:0007669"/>
    <property type="project" value="UniProtKB-KW"/>
</dbReference>
<dbReference type="PROSITE" id="PS50011">
    <property type="entry name" value="PROTEIN_KINASE_DOM"/>
    <property type="match status" value="1"/>
</dbReference>
<dbReference type="GO" id="GO:0005737">
    <property type="term" value="C:cytoplasm"/>
    <property type="evidence" value="ECO:0007669"/>
    <property type="project" value="TreeGrafter"/>
</dbReference>
<keyword evidence="3 7" id="KW-0418">Kinase</keyword>
<accession>A0A6G1H3C8</accession>
<evidence type="ECO:0000256" key="5">
    <source>
        <dbReference type="SAM" id="MobiDB-lite"/>
    </source>
</evidence>